<proteinExistence type="inferred from homology"/>
<feature type="domain" description="CobQ/CobB/MinD/ParA nucleotide binding" evidence="9">
    <location>
        <begin position="6"/>
        <end position="180"/>
    </location>
</feature>
<dbReference type="GO" id="GO:0009236">
    <property type="term" value="P:cobalamin biosynthetic process"/>
    <property type="evidence" value="ECO:0007669"/>
    <property type="project" value="UniProtKB-UniRule"/>
</dbReference>
<evidence type="ECO:0000256" key="1">
    <source>
        <dbReference type="ARBA" id="ARBA00001946"/>
    </source>
</evidence>
<evidence type="ECO:0000313" key="12">
    <source>
        <dbReference type="Proteomes" id="UP000075398"/>
    </source>
</evidence>
<comment type="cofactor">
    <cofactor evidence="1 8">
        <name>Mg(2+)</name>
        <dbReference type="ChEBI" id="CHEBI:18420"/>
    </cofactor>
</comment>
<evidence type="ECO:0000259" key="9">
    <source>
        <dbReference type="Pfam" id="PF01656"/>
    </source>
</evidence>
<dbReference type="SUPFAM" id="SSF52540">
    <property type="entry name" value="P-loop containing nucleoside triphosphate hydrolases"/>
    <property type="match status" value="1"/>
</dbReference>
<protein>
    <recommendedName>
        <fullName evidence="8">Cobyrinate a,c-diamide synthase</fullName>
        <ecNumber evidence="8">6.3.5.11</ecNumber>
    </recommendedName>
    <alternativeName>
        <fullName evidence="8">Cobyrinic acid a,c-diamide synthetase</fullName>
    </alternativeName>
</protein>
<keyword evidence="4 8" id="KW-0547">Nucleotide-binding</keyword>
<dbReference type="CDD" id="cd03130">
    <property type="entry name" value="GATase1_CobB"/>
    <property type="match status" value="1"/>
</dbReference>
<gene>
    <name evidence="8" type="primary">cbiA</name>
    <name evidence="11" type="ORF">AMQ22_00486</name>
</gene>
<dbReference type="InterPro" id="IPR027417">
    <property type="entry name" value="P-loop_NTPase"/>
</dbReference>
<evidence type="ECO:0000256" key="4">
    <source>
        <dbReference type="ARBA" id="ARBA00022741"/>
    </source>
</evidence>
<sequence>MKIPRIVISGTASGVGKTSISCGIMKALSKKKKVAPFKVGPDFIDPIYHRFATGNFSRNLDTFFMEKDALIENFTRGAEKKDIAIIEGVRGLYEGIDPVEEIGSTSHVSKILESPVILVMNTRSLTKSAAAYIKGFQALDPDVKIRGVILNQVRDDVHFQKLKKAVEVFTDVEVVGSIERGAISLSSRHLGLVPLIEREDREEVMEDLGEQIENSLDINKIKDIADEAEDLEKKEGSLFHITPELKNNKITVGIPFDKAFSFYYRENIEALEENGAKIKYFRPTEAENLPEADCYYIGGGYPEIYPDAISNNESFLKDLKSAFEESKPIYGECGGLMILSKYIEVENKRYPMAGIFDQGTLMKKSKQGLSYVIAQPTKNHFFLKDIVKGHEFHYSKMEPLPLKQDFAYKILRGKGINEGRDGLIKNKCIGSYLHVHVGGAPLWASSFLESVNQ</sequence>
<evidence type="ECO:0000256" key="8">
    <source>
        <dbReference type="HAMAP-Rule" id="MF_00027"/>
    </source>
</evidence>
<dbReference type="NCBIfam" id="NF002204">
    <property type="entry name" value="PRK01077.1"/>
    <property type="match status" value="1"/>
</dbReference>
<dbReference type="PANTHER" id="PTHR43873:SF1">
    <property type="entry name" value="COBYRINATE A,C-DIAMIDE SYNTHASE"/>
    <property type="match status" value="1"/>
</dbReference>
<dbReference type="PROSITE" id="PS51274">
    <property type="entry name" value="GATASE_COBBQ"/>
    <property type="match status" value="1"/>
</dbReference>
<dbReference type="InterPro" id="IPR011698">
    <property type="entry name" value="GATase_3"/>
</dbReference>
<organism evidence="11 12">
    <name type="scientific">Candidatus Methanofastidiosum methylothiophilum</name>
    <dbReference type="NCBI Taxonomy" id="1705564"/>
    <lineage>
        <taxon>Archaea</taxon>
        <taxon>Methanobacteriati</taxon>
        <taxon>Methanobacteriota</taxon>
        <taxon>Stenosarchaea group</taxon>
        <taxon>Candidatus Methanofastidiosia</taxon>
        <taxon>Candidatus Methanofastidiosales</taxon>
        <taxon>Candidatus Methanofastidiosaceae</taxon>
        <taxon>Candidatus Methanofastidiosum</taxon>
    </lineage>
</organism>
<dbReference type="InterPro" id="IPR029062">
    <property type="entry name" value="Class_I_gatase-like"/>
</dbReference>
<dbReference type="EC" id="6.3.5.11" evidence="8"/>
<dbReference type="HAMAP" id="MF_00027">
    <property type="entry name" value="CobB_CbiA"/>
    <property type="match status" value="1"/>
</dbReference>
<evidence type="ECO:0000259" key="10">
    <source>
        <dbReference type="Pfam" id="PF07685"/>
    </source>
</evidence>
<dbReference type="NCBIfam" id="TIGR00379">
    <property type="entry name" value="cobB"/>
    <property type="match status" value="1"/>
</dbReference>
<name>A0A150J7D8_9EURY</name>
<feature type="site" description="Increases nucleophilicity of active site Cys" evidence="8">
    <location>
        <position position="434"/>
    </location>
</feature>
<comment type="caution">
    <text evidence="11">The sequence shown here is derived from an EMBL/GenBank/DDBJ whole genome shotgun (WGS) entry which is preliminary data.</text>
</comment>
<comment type="catalytic activity">
    <reaction evidence="8">
        <text>cob(II)yrinate + 2 L-glutamine + 2 ATP + 2 H2O = cob(II)yrinate a,c diamide + 2 L-glutamate + 2 ADP + 2 phosphate + 2 H(+)</text>
        <dbReference type="Rhea" id="RHEA:26289"/>
        <dbReference type="ChEBI" id="CHEBI:15377"/>
        <dbReference type="ChEBI" id="CHEBI:15378"/>
        <dbReference type="ChEBI" id="CHEBI:29985"/>
        <dbReference type="ChEBI" id="CHEBI:30616"/>
        <dbReference type="ChEBI" id="CHEBI:43474"/>
        <dbReference type="ChEBI" id="CHEBI:58359"/>
        <dbReference type="ChEBI" id="CHEBI:58537"/>
        <dbReference type="ChEBI" id="CHEBI:58894"/>
        <dbReference type="ChEBI" id="CHEBI:456216"/>
        <dbReference type="EC" id="6.3.5.11"/>
    </reaction>
</comment>
<dbReference type="Gene3D" id="3.40.50.300">
    <property type="entry name" value="P-loop containing nucleotide triphosphate hydrolases"/>
    <property type="match status" value="2"/>
</dbReference>
<comment type="domain">
    <text evidence="8">Comprises of two domains. The C-terminal domain contains the binding site for glutamine and catalyzes the hydrolysis of this substrate to glutamate and ammonia. The N-terminal domain is anticipated to bind ATP and cobyrinate and catalyzes the ultimate synthesis of the diamide product. The ammonia produced via the glutaminase domain is probably translocated to the adjacent domain via a molecular tunnel, where it reacts with an activated intermediate.</text>
</comment>
<evidence type="ECO:0000256" key="7">
    <source>
        <dbReference type="ARBA" id="ARBA00022962"/>
    </source>
</evidence>
<reference evidence="11 12" key="1">
    <citation type="journal article" date="2016" name="ISME J.">
        <title>Chasing the elusive Euryarchaeota class WSA2: genomes reveal a uniquely fastidious methyl-reducing methanogen.</title>
        <authorList>
            <person name="Nobu M.K."/>
            <person name="Narihiro T."/>
            <person name="Kuroda K."/>
            <person name="Mei R."/>
            <person name="Liu W.T."/>
        </authorList>
    </citation>
    <scope>NUCLEOTIDE SEQUENCE [LARGE SCALE GENOMIC DNA]</scope>
    <source>
        <strain evidence="11">U1lsi0528_Bin055</strain>
    </source>
</reference>
<dbReference type="STRING" id="1705564.APG08_00079"/>
<keyword evidence="5 8" id="KW-0067">ATP-binding</keyword>
<dbReference type="GO" id="GO:0042242">
    <property type="term" value="F:cobyrinic acid a,c-diamide synthase activity"/>
    <property type="evidence" value="ECO:0007669"/>
    <property type="project" value="UniProtKB-UniRule"/>
</dbReference>
<evidence type="ECO:0000256" key="2">
    <source>
        <dbReference type="ARBA" id="ARBA00022573"/>
    </source>
</evidence>
<dbReference type="GO" id="GO:0005524">
    <property type="term" value="F:ATP binding"/>
    <property type="evidence" value="ECO:0007669"/>
    <property type="project" value="UniProtKB-UniRule"/>
</dbReference>
<dbReference type="InterPro" id="IPR004484">
    <property type="entry name" value="CbiA/CobB_synth"/>
</dbReference>
<keyword evidence="6 8" id="KW-0460">Magnesium</keyword>
<feature type="active site" description="Nucleophile" evidence="8">
    <location>
        <position position="333"/>
    </location>
</feature>
<evidence type="ECO:0000313" key="11">
    <source>
        <dbReference type="EMBL" id="KYC53008.1"/>
    </source>
</evidence>
<comment type="function">
    <text evidence="8">Catalyzes the ATP-dependent amidation of the two carboxylate groups at positions a and c of cobyrinate, using either L-glutamine or ammonia as the nitrogen source.</text>
</comment>
<dbReference type="SUPFAM" id="SSF52317">
    <property type="entry name" value="Class I glutamine amidotransferase-like"/>
    <property type="match status" value="1"/>
</dbReference>
<dbReference type="UniPathway" id="UPA00148">
    <property type="reaction ID" value="UER00231"/>
</dbReference>
<dbReference type="InterPro" id="IPR002586">
    <property type="entry name" value="CobQ/CobB/MinD/ParA_Nub-bd_dom"/>
</dbReference>
<dbReference type="EMBL" id="LNGC01000012">
    <property type="protein sequence ID" value="KYC53008.1"/>
    <property type="molecule type" value="Genomic_DNA"/>
</dbReference>
<keyword evidence="7 8" id="KW-0315">Glutamine amidotransferase</keyword>
<dbReference type="Proteomes" id="UP000075398">
    <property type="component" value="Unassembled WGS sequence"/>
</dbReference>
<keyword evidence="3 8" id="KW-0436">Ligase</keyword>
<evidence type="ECO:0000256" key="6">
    <source>
        <dbReference type="ARBA" id="ARBA00022842"/>
    </source>
</evidence>
<dbReference type="CDD" id="cd05388">
    <property type="entry name" value="CobB_N"/>
    <property type="match status" value="1"/>
</dbReference>
<dbReference type="PATRIC" id="fig|1705409.3.peg.503"/>
<evidence type="ECO:0000256" key="5">
    <source>
        <dbReference type="ARBA" id="ARBA00022840"/>
    </source>
</evidence>
<dbReference type="Pfam" id="PF07685">
    <property type="entry name" value="GATase_3"/>
    <property type="match status" value="1"/>
</dbReference>
<accession>A0A150J7D8</accession>
<feature type="domain" description="CobB/CobQ-like glutamine amidotransferase" evidence="10">
    <location>
        <begin position="251"/>
        <end position="438"/>
    </location>
</feature>
<dbReference type="PANTHER" id="PTHR43873">
    <property type="entry name" value="COBYRINATE A,C-DIAMIDE SYNTHASE"/>
    <property type="match status" value="1"/>
</dbReference>
<evidence type="ECO:0000256" key="3">
    <source>
        <dbReference type="ARBA" id="ARBA00022598"/>
    </source>
</evidence>
<dbReference type="Pfam" id="PF01656">
    <property type="entry name" value="CbiA"/>
    <property type="match status" value="1"/>
</dbReference>
<dbReference type="Gene3D" id="3.40.50.880">
    <property type="match status" value="1"/>
</dbReference>
<comment type="pathway">
    <text evidence="8">Cofactor biosynthesis; adenosylcobalamin biosynthesis; cob(II)yrinate a,c-diamide from sirohydrochlorin (anaerobic route): step 10/10.</text>
</comment>
<dbReference type="AlphaFoldDB" id="A0A150J7D8"/>
<comment type="similarity">
    <text evidence="8">Belongs to the CobB/CbiA family.</text>
</comment>
<keyword evidence="2 8" id="KW-0169">Cobalamin biosynthesis</keyword>
<comment type="miscellaneous">
    <text evidence="8">The a and c carboxylates of cobyrinate are activated for nucleophilic attack via formation of a phosphorylated intermediate by ATP. CbiA catalyzes first the amidation of the c-carboxylate, and then that of the a-carboxylate.</text>
</comment>